<evidence type="ECO:0000256" key="1">
    <source>
        <dbReference type="SAM" id="Phobius"/>
    </source>
</evidence>
<comment type="caution">
    <text evidence="2">The sequence shown here is derived from an EMBL/GenBank/DDBJ whole genome shotgun (WGS) entry which is preliminary data.</text>
</comment>
<keyword evidence="1" id="KW-0812">Transmembrane</keyword>
<accession>A0A9Q0GNH5</accession>
<sequence length="108" mass="12542">MIYAFFLSISALLIFDDFLCLIILCLFLKNPIKGQQLLLTIDLQINLQKQAASSDLLHFWQILPPGSHRVMLEADLCVHWYKRFEREIQIHSWISIVFSFSPVAPVIP</sequence>
<evidence type="ECO:0000313" key="2">
    <source>
        <dbReference type="EMBL" id="KAJ4950579.1"/>
    </source>
</evidence>
<name>A0A9Q0GNH5_9MAGN</name>
<dbReference type="Proteomes" id="UP001141806">
    <property type="component" value="Unassembled WGS sequence"/>
</dbReference>
<keyword evidence="1" id="KW-0472">Membrane</keyword>
<dbReference type="EMBL" id="JAMYWD010000012">
    <property type="protein sequence ID" value="KAJ4950579.1"/>
    <property type="molecule type" value="Genomic_DNA"/>
</dbReference>
<proteinExistence type="predicted"/>
<dbReference type="AlphaFoldDB" id="A0A9Q0GNH5"/>
<organism evidence="2 3">
    <name type="scientific">Protea cynaroides</name>
    <dbReference type="NCBI Taxonomy" id="273540"/>
    <lineage>
        <taxon>Eukaryota</taxon>
        <taxon>Viridiplantae</taxon>
        <taxon>Streptophyta</taxon>
        <taxon>Embryophyta</taxon>
        <taxon>Tracheophyta</taxon>
        <taxon>Spermatophyta</taxon>
        <taxon>Magnoliopsida</taxon>
        <taxon>Proteales</taxon>
        <taxon>Proteaceae</taxon>
        <taxon>Protea</taxon>
    </lineage>
</organism>
<keyword evidence="3" id="KW-1185">Reference proteome</keyword>
<evidence type="ECO:0000313" key="3">
    <source>
        <dbReference type="Proteomes" id="UP001141806"/>
    </source>
</evidence>
<protein>
    <submittedName>
        <fullName evidence="2">Uncharacterized protein</fullName>
    </submittedName>
</protein>
<reference evidence="2" key="1">
    <citation type="journal article" date="2023" name="Plant J.">
        <title>The genome of the king protea, Protea cynaroides.</title>
        <authorList>
            <person name="Chang J."/>
            <person name="Duong T.A."/>
            <person name="Schoeman C."/>
            <person name="Ma X."/>
            <person name="Roodt D."/>
            <person name="Barker N."/>
            <person name="Li Z."/>
            <person name="Van de Peer Y."/>
            <person name="Mizrachi E."/>
        </authorList>
    </citation>
    <scope>NUCLEOTIDE SEQUENCE</scope>
    <source>
        <tissue evidence="2">Young leaves</tissue>
    </source>
</reference>
<feature type="transmembrane region" description="Helical" evidence="1">
    <location>
        <begin position="6"/>
        <end position="28"/>
    </location>
</feature>
<gene>
    <name evidence="2" type="ORF">NE237_027411</name>
</gene>
<keyword evidence="1" id="KW-1133">Transmembrane helix</keyword>